<keyword evidence="2" id="KW-1185">Reference proteome</keyword>
<dbReference type="InterPro" id="IPR021109">
    <property type="entry name" value="Peptidase_aspartic_dom_sf"/>
</dbReference>
<reference evidence="1" key="1">
    <citation type="submission" date="2020-11" db="EMBL/GenBank/DDBJ databases">
        <authorList>
            <consortium name="DOE Joint Genome Institute"/>
            <person name="Ahrendt S."/>
            <person name="Riley R."/>
            <person name="Andreopoulos W."/>
            <person name="Labutti K."/>
            <person name="Pangilinan J."/>
            <person name="Ruiz-Duenas F.J."/>
            <person name="Barrasa J.M."/>
            <person name="Sanchez-Garcia M."/>
            <person name="Camarero S."/>
            <person name="Miyauchi S."/>
            <person name="Serrano A."/>
            <person name="Linde D."/>
            <person name="Babiker R."/>
            <person name="Drula E."/>
            <person name="Ayuso-Fernandez I."/>
            <person name="Pacheco R."/>
            <person name="Padilla G."/>
            <person name="Ferreira P."/>
            <person name="Barriuso J."/>
            <person name="Kellner H."/>
            <person name="Castanera R."/>
            <person name="Alfaro M."/>
            <person name="Ramirez L."/>
            <person name="Pisabarro A.G."/>
            <person name="Kuo A."/>
            <person name="Tritt A."/>
            <person name="Lipzen A."/>
            <person name="He G."/>
            <person name="Yan M."/>
            <person name="Ng V."/>
            <person name="Cullen D."/>
            <person name="Martin F."/>
            <person name="Rosso M.-N."/>
            <person name="Henrissat B."/>
            <person name="Hibbett D."/>
            <person name="Martinez A.T."/>
            <person name="Grigoriev I.V."/>
        </authorList>
    </citation>
    <scope>NUCLEOTIDE SEQUENCE</scope>
    <source>
        <strain evidence="1">MF-IS2</strain>
    </source>
</reference>
<name>A0A9P5WY87_9AGAR</name>
<evidence type="ECO:0000313" key="1">
    <source>
        <dbReference type="EMBL" id="KAF9440550.1"/>
    </source>
</evidence>
<dbReference type="Gene3D" id="2.40.70.10">
    <property type="entry name" value="Acid Proteases"/>
    <property type="match status" value="1"/>
</dbReference>
<protein>
    <submittedName>
        <fullName evidence="1">Uncharacterized protein</fullName>
    </submittedName>
</protein>
<proteinExistence type="predicted"/>
<gene>
    <name evidence="1" type="ORF">P691DRAFT_643790</name>
</gene>
<evidence type="ECO:0000313" key="2">
    <source>
        <dbReference type="Proteomes" id="UP000807342"/>
    </source>
</evidence>
<accession>A0A9P5WY87</accession>
<comment type="caution">
    <text evidence="1">The sequence shown here is derived from an EMBL/GenBank/DDBJ whole genome shotgun (WGS) entry which is preliminary data.</text>
</comment>
<dbReference type="CDD" id="cd00303">
    <property type="entry name" value="retropepsin_like"/>
    <property type="match status" value="1"/>
</dbReference>
<dbReference type="AlphaFoldDB" id="A0A9P5WY87"/>
<dbReference type="Pfam" id="PF13650">
    <property type="entry name" value="Asp_protease_2"/>
    <property type="match status" value="1"/>
</dbReference>
<dbReference type="EMBL" id="MU152442">
    <property type="protein sequence ID" value="KAF9440550.1"/>
    <property type="molecule type" value="Genomic_DNA"/>
</dbReference>
<dbReference type="OrthoDB" id="5596707at2759"/>
<sequence length="122" mass="13632">MGKKREVGLLDEGSEIVVMHNDLCEELGLEVNRRQWMTMQTVNGGKEELEGCVEYLEVDVGGIKPYAHAFVVQSAPYHLLLGRPWQKGVRLGKIDKGEGTLEVVVADPVDVECKVVVPMRER</sequence>
<dbReference type="Proteomes" id="UP000807342">
    <property type="component" value="Unassembled WGS sequence"/>
</dbReference>
<dbReference type="SUPFAM" id="SSF50630">
    <property type="entry name" value="Acid proteases"/>
    <property type="match status" value="1"/>
</dbReference>
<organism evidence="1 2">
    <name type="scientific">Macrolepiota fuliginosa MF-IS2</name>
    <dbReference type="NCBI Taxonomy" id="1400762"/>
    <lineage>
        <taxon>Eukaryota</taxon>
        <taxon>Fungi</taxon>
        <taxon>Dikarya</taxon>
        <taxon>Basidiomycota</taxon>
        <taxon>Agaricomycotina</taxon>
        <taxon>Agaricomycetes</taxon>
        <taxon>Agaricomycetidae</taxon>
        <taxon>Agaricales</taxon>
        <taxon>Agaricineae</taxon>
        <taxon>Agaricaceae</taxon>
        <taxon>Macrolepiota</taxon>
    </lineage>
</organism>
<feature type="non-terminal residue" evidence="1">
    <location>
        <position position="122"/>
    </location>
</feature>